<keyword evidence="1" id="KW-0812">Transmembrane</keyword>
<keyword evidence="1" id="KW-0472">Membrane</keyword>
<protein>
    <recommendedName>
        <fullName evidence="4">DUF4367 domain-containing protein</fullName>
    </recommendedName>
</protein>
<keyword evidence="3" id="KW-1185">Reference proteome</keyword>
<evidence type="ECO:0000313" key="2">
    <source>
        <dbReference type="EMBL" id="MFC3890984.1"/>
    </source>
</evidence>
<dbReference type="Proteomes" id="UP001595690">
    <property type="component" value="Unassembled WGS sequence"/>
</dbReference>
<evidence type="ECO:0008006" key="4">
    <source>
        <dbReference type="Google" id="ProtNLM"/>
    </source>
</evidence>
<feature type="transmembrane region" description="Helical" evidence="1">
    <location>
        <begin position="43"/>
        <end position="62"/>
    </location>
</feature>
<dbReference type="RefSeq" id="WP_382369893.1">
    <property type="nucleotide sequence ID" value="NZ_JBHRZI010000008.1"/>
</dbReference>
<sequence length="351" mass="36909">MNIENLIKDTFAAREHGAPDSDAVLAAARQRIDSRRSGLSRPFAVAAGATVLTLGAVTAVVLSRQDPVEHSQIAAPVNGSQSSQTPTTTAPAAAGLQMPYSLGWLPPGAVSYLVHRINVGFSADKPDVPLYGGEYMLTVTASNQVLEVDVQQMRMVSADRATFKSGPGQPVTINGQPGVESSVSTGPGGYELYVTHPDGGSMYVNVNAAPGSTAPAQQLIEAGRRIAQNIQFPGTTTVTPRYALRDLPNGMRICAFDVEKGPSDPGMMTSYRLGTCTVQPTIFVNSGVGAKPPTGGAPGQPVQGHETRHVDENGYRQLWVLDAVDGVPVIIAGRVPEADLYDIANRLVLPQ</sequence>
<dbReference type="EMBL" id="JBHRZI010000008">
    <property type="protein sequence ID" value="MFC3890984.1"/>
    <property type="molecule type" value="Genomic_DNA"/>
</dbReference>
<reference evidence="3" key="1">
    <citation type="journal article" date="2019" name="Int. J. Syst. Evol. Microbiol.">
        <title>The Global Catalogue of Microorganisms (GCM) 10K type strain sequencing project: providing services to taxonomists for standard genome sequencing and annotation.</title>
        <authorList>
            <consortium name="The Broad Institute Genomics Platform"/>
            <consortium name="The Broad Institute Genome Sequencing Center for Infectious Disease"/>
            <person name="Wu L."/>
            <person name="Ma J."/>
        </authorList>
    </citation>
    <scope>NUCLEOTIDE SEQUENCE [LARGE SCALE GENOMIC DNA]</scope>
    <source>
        <strain evidence="3">CGMCC 4.7405</strain>
    </source>
</reference>
<evidence type="ECO:0000313" key="3">
    <source>
        <dbReference type="Proteomes" id="UP001595690"/>
    </source>
</evidence>
<organism evidence="2 3">
    <name type="scientific">Lentzea rhizosphaerae</name>
    <dbReference type="NCBI Taxonomy" id="2041025"/>
    <lineage>
        <taxon>Bacteria</taxon>
        <taxon>Bacillati</taxon>
        <taxon>Actinomycetota</taxon>
        <taxon>Actinomycetes</taxon>
        <taxon>Pseudonocardiales</taxon>
        <taxon>Pseudonocardiaceae</taxon>
        <taxon>Lentzea</taxon>
    </lineage>
</organism>
<keyword evidence="1" id="KW-1133">Transmembrane helix</keyword>
<evidence type="ECO:0000256" key="1">
    <source>
        <dbReference type="SAM" id="Phobius"/>
    </source>
</evidence>
<accession>A0ABV8BPG8</accession>
<comment type="caution">
    <text evidence="2">The sequence shown here is derived from an EMBL/GenBank/DDBJ whole genome shotgun (WGS) entry which is preliminary data.</text>
</comment>
<proteinExistence type="predicted"/>
<gene>
    <name evidence="2" type="ORF">ACFOWZ_05815</name>
</gene>
<name>A0ABV8BPG8_9PSEU</name>